<evidence type="ECO:0000313" key="4">
    <source>
        <dbReference type="Proteomes" id="UP000830167"/>
    </source>
</evidence>
<accession>A0ABY4CFY4</accession>
<dbReference type="NCBIfam" id="TIGR02876">
    <property type="entry name" value="spore_yqfD"/>
    <property type="match status" value="1"/>
</dbReference>
<dbReference type="RefSeq" id="WP_347435605.1">
    <property type="nucleotide sequence ID" value="NZ_CP089291.1"/>
</dbReference>
<feature type="region of interest" description="Disordered" evidence="1">
    <location>
        <begin position="382"/>
        <end position="401"/>
    </location>
</feature>
<dbReference type="InterPro" id="IPR010690">
    <property type="entry name" value="YqfD"/>
</dbReference>
<protein>
    <submittedName>
        <fullName evidence="3">Sporulation protein YqfD</fullName>
    </submittedName>
</protein>
<dbReference type="Proteomes" id="UP000830167">
    <property type="component" value="Chromosome"/>
</dbReference>
<evidence type="ECO:0000313" key="3">
    <source>
        <dbReference type="EMBL" id="UOF88924.1"/>
    </source>
</evidence>
<organism evidence="3 4">
    <name type="scientific">Fodinisporobacter ferrooxydans</name>
    <dbReference type="NCBI Taxonomy" id="2901836"/>
    <lineage>
        <taxon>Bacteria</taxon>
        <taxon>Bacillati</taxon>
        <taxon>Bacillota</taxon>
        <taxon>Bacilli</taxon>
        <taxon>Bacillales</taxon>
        <taxon>Alicyclobacillaceae</taxon>
        <taxon>Fodinisporobacter</taxon>
    </lineage>
</organism>
<gene>
    <name evidence="3" type="primary">yqfD</name>
    <name evidence="3" type="ORF">LSG31_13375</name>
</gene>
<dbReference type="PIRSF" id="PIRSF029895">
    <property type="entry name" value="SpoIV"/>
    <property type="match status" value="1"/>
</dbReference>
<evidence type="ECO:0000256" key="2">
    <source>
        <dbReference type="SAM" id="Phobius"/>
    </source>
</evidence>
<name>A0ABY4CFY4_9BACL</name>
<keyword evidence="2" id="KW-1133">Transmembrane helix</keyword>
<proteinExistence type="predicted"/>
<keyword evidence="2" id="KW-0472">Membrane</keyword>
<dbReference type="Pfam" id="PF06898">
    <property type="entry name" value="YqfD"/>
    <property type="match status" value="1"/>
</dbReference>
<keyword evidence="4" id="KW-1185">Reference proteome</keyword>
<sequence>MHGQWILDIWKGYLIVTLYGGDIPNLLNQARLEQIALWNIRHGRNGSVQFYTYLDDFWRLRPVIRANRCKLRIGKRTGIPFWIRKGLRRKAFVAGFLVFLLMLYTMTSFVWSIDIEGTKTISPESVQAALRNLGIYRGAFKYKIGDLDTLQSKLLDVMPQLSWAGIQVHGTNITVQVVEKIPQHQPEPTGPQNVIAKKSGTITQILVHRGKSVVQKGQTVYKGELLITGDIGANQPVAASGTVKAQVWYTSKVEIPLQVTHKTFTGEKVKKDFLMFNRLPIQVWGYGQLPFAHYEEVSKDSNWQIGSFKLPVQFRETDYYQVQTSSATLSLPQAKEEGMKLIQKDVHTQMDANGTIMKQDVLQEKLEHGKLYMEILTEAEEDIGQTSAYTPPNSPESGDTQ</sequence>
<evidence type="ECO:0000256" key="1">
    <source>
        <dbReference type="SAM" id="MobiDB-lite"/>
    </source>
</evidence>
<reference evidence="3" key="1">
    <citation type="submission" date="2021-12" db="EMBL/GenBank/DDBJ databases">
        <title>Alicyclobacillaceae gen. nov., sp. nov., isolated from chalcocite enrichment system.</title>
        <authorList>
            <person name="Jiang Z."/>
        </authorList>
    </citation>
    <scope>NUCLEOTIDE SEQUENCE</scope>
    <source>
        <strain evidence="3">MYW30-H2</strain>
    </source>
</reference>
<feature type="compositionally biased region" description="Polar residues" evidence="1">
    <location>
        <begin position="384"/>
        <end position="401"/>
    </location>
</feature>
<dbReference type="EMBL" id="CP089291">
    <property type="protein sequence ID" value="UOF88924.1"/>
    <property type="molecule type" value="Genomic_DNA"/>
</dbReference>
<feature type="transmembrane region" description="Helical" evidence="2">
    <location>
        <begin position="91"/>
        <end position="113"/>
    </location>
</feature>
<keyword evidence="2" id="KW-0812">Transmembrane</keyword>